<sequence>MNVVLRVRTNQRSFILKQSRPYVQKYRQVEAPLARIAVEHRFYQLVQDPSIAEHLPEIYAYDPSDHLMMMEDLGQCEDMTYLYQDREIDASQLGKLVSILEKIHQTSIPEDFPENLEMRHLNHQHIFVLPFLEDNGFELDAVQEGLQKLSLPYKKDWALAQKISEIGKKYLAKGTVLLHGDYYPGSWMVKGKNLYVIDPEFGFAGFPEFDLGVMAAHLVMATMDGEYLKTIRRHYQGNFDPHLMKQVAGIEIMRRLIGLAQLPLQRSIEEKDYLLQMAHKMILS</sequence>
<evidence type="ECO:0000256" key="4">
    <source>
        <dbReference type="ARBA" id="ARBA00022777"/>
    </source>
</evidence>
<keyword evidence="8" id="KW-1185">Reference proteome</keyword>
<dbReference type="PANTHER" id="PTHR34273:SF2">
    <property type="entry name" value="METHYLTHIORIBOSE KINASE"/>
    <property type="match status" value="1"/>
</dbReference>
<keyword evidence="2" id="KW-0808">Transferase</keyword>
<keyword evidence="3" id="KW-0547">Nucleotide-binding</keyword>
<dbReference type="Gene3D" id="3.90.1200.10">
    <property type="match status" value="1"/>
</dbReference>
<keyword evidence="5" id="KW-0067">ATP-binding</keyword>
<feature type="domain" description="Aminoglycoside phosphotransferase" evidence="6">
    <location>
        <begin position="5"/>
        <end position="243"/>
    </location>
</feature>
<keyword evidence="4" id="KW-0418">Kinase</keyword>
<evidence type="ECO:0000256" key="2">
    <source>
        <dbReference type="ARBA" id="ARBA00022679"/>
    </source>
</evidence>
<organism evidence="7 8">
    <name type="scientific">Pelagihabitans pacificus</name>
    <dbReference type="NCBI Taxonomy" id="2696054"/>
    <lineage>
        <taxon>Bacteria</taxon>
        <taxon>Pseudomonadati</taxon>
        <taxon>Bacteroidota</taxon>
        <taxon>Flavobacteriia</taxon>
        <taxon>Flavobacteriales</taxon>
        <taxon>Flavobacteriaceae</taxon>
        <taxon>Pelagihabitans</taxon>
    </lineage>
</organism>
<dbReference type="GO" id="GO:0005524">
    <property type="term" value="F:ATP binding"/>
    <property type="evidence" value="ECO:0007669"/>
    <property type="project" value="UniProtKB-KW"/>
</dbReference>
<dbReference type="Gene3D" id="3.30.200.20">
    <property type="entry name" value="Phosphorylase Kinase, domain 1"/>
    <property type="match status" value="1"/>
</dbReference>
<dbReference type="EMBL" id="VIKU02000004">
    <property type="protein sequence ID" value="NHF60721.1"/>
    <property type="molecule type" value="Genomic_DNA"/>
</dbReference>
<dbReference type="Pfam" id="PF01636">
    <property type="entry name" value="APH"/>
    <property type="match status" value="1"/>
</dbReference>
<proteinExistence type="inferred from homology"/>
<reference evidence="7" key="2">
    <citation type="submission" date="2020-03" db="EMBL/GenBank/DDBJ databases">
        <title>Flavobacteriaceae bacterium strain TP-CH-4, a member of the family Flavobacteriaceae isolated from a deep-sea seamount.</title>
        <authorList>
            <person name="Zhang D.-C."/>
        </authorList>
    </citation>
    <scope>NUCLEOTIDE SEQUENCE</scope>
    <source>
        <strain evidence="7">TP-CH-4</strain>
    </source>
</reference>
<dbReference type="GO" id="GO:0016301">
    <property type="term" value="F:kinase activity"/>
    <property type="evidence" value="ECO:0007669"/>
    <property type="project" value="UniProtKB-KW"/>
</dbReference>
<dbReference type="PANTHER" id="PTHR34273">
    <property type="entry name" value="METHYLTHIORIBOSE KINASE"/>
    <property type="match status" value="1"/>
</dbReference>
<evidence type="ECO:0000313" key="8">
    <source>
        <dbReference type="Proteomes" id="UP000707206"/>
    </source>
</evidence>
<dbReference type="AlphaFoldDB" id="A0A967EBY0"/>
<dbReference type="Proteomes" id="UP000707206">
    <property type="component" value="Unassembled WGS sequence"/>
</dbReference>
<comment type="caution">
    <text evidence="7">The sequence shown here is derived from an EMBL/GenBank/DDBJ whole genome shotgun (WGS) entry which is preliminary data.</text>
</comment>
<evidence type="ECO:0000256" key="5">
    <source>
        <dbReference type="ARBA" id="ARBA00022840"/>
    </source>
</evidence>
<dbReference type="InterPro" id="IPR011009">
    <property type="entry name" value="Kinase-like_dom_sf"/>
</dbReference>
<reference evidence="7" key="1">
    <citation type="submission" date="2019-07" db="EMBL/GenBank/DDBJ databases">
        <authorList>
            <person name="De-Chao Zhang Q."/>
        </authorList>
    </citation>
    <scope>NUCLEOTIDE SEQUENCE</scope>
    <source>
        <strain evidence="7">TP-CH-4</strain>
    </source>
</reference>
<evidence type="ECO:0000259" key="6">
    <source>
        <dbReference type="Pfam" id="PF01636"/>
    </source>
</evidence>
<accession>A0A967EBY0</accession>
<gene>
    <name evidence="7" type="ORF">FK220_015300</name>
</gene>
<evidence type="ECO:0000256" key="1">
    <source>
        <dbReference type="ARBA" id="ARBA00010165"/>
    </source>
</evidence>
<dbReference type="SUPFAM" id="SSF56112">
    <property type="entry name" value="Protein kinase-like (PK-like)"/>
    <property type="match status" value="1"/>
</dbReference>
<protein>
    <submittedName>
        <fullName evidence="7">Phosphotransferase</fullName>
    </submittedName>
</protein>
<evidence type="ECO:0000313" key="7">
    <source>
        <dbReference type="EMBL" id="NHF60721.1"/>
    </source>
</evidence>
<dbReference type="InterPro" id="IPR002575">
    <property type="entry name" value="Aminoglycoside_PTrfase"/>
</dbReference>
<evidence type="ECO:0000256" key="3">
    <source>
        <dbReference type="ARBA" id="ARBA00022741"/>
    </source>
</evidence>
<comment type="similarity">
    <text evidence="1">Belongs to the methylthioribose kinase family.</text>
</comment>
<name>A0A967EBY0_9FLAO</name>